<feature type="domain" description="Small ribosomal subunit protein uS7" evidence="10">
    <location>
        <begin position="51"/>
        <end position="211"/>
    </location>
</feature>
<evidence type="ECO:0000256" key="6">
    <source>
        <dbReference type="ARBA" id="ARBA00023274"/>
    </source>
</evidence>
<evidence type="ECO:0000313" key="11">
    <source>
        <dbReference type="EMBL" id="UUX93579.1"/>
    </source>
</evidence>
<dbReference type="AlphaFoldDB" id="A0A9E7PR92"/>
<dbReference type="SUPFAM" id="SSF47973">
    <property type="entry name" value="Ribosomal protein S7"/>
    <property type="match status" value="1"/>
</dbReference>
<evidence type="ECO:0000313" key="12">
    <source>
        <dbReference type="Proteomes" id="UP001060368"/>
    </source>
</evidence>
<organism evidence="11 12">
    <name type="scientific">Methanoplanus endosymbiosus</name>
    <dbReference type="NCBI Taxonomy" id="33865"/>
    <lineage>
        <taxon>Archaea</taxon>
        <taxon>Methanobacteriati</taxon>
        <taxon>Methanobacteriota</taxon>
        <taxon>Stenosarchaea group</taxon>
        <taxon>Methanomicrobia</taxon>
        <taxon>Methanomicrobiales</taxon>
        <taxon>Methanomicrobiaceae</taxon>
        <taxon>Methanoplanus</taxon>
    </lineage>
</organism>
<dbReference type="Gene3D" id="1.10.455.10">
    <property type="entry name" value="Ribosomal protein S7 domain"/>
    <property type="match status" value="1"/>
</dbReference>
<dbReference type="GO" id="GO:0019843">
    <property type="term" value="F:rRNA binding"/>
    <property type="evidence" value="ECO:0007669"/>
    <property type="project" value="UniProtKB-UniRule"/>
</dbReference>
<dbReference type="HAMAP" id="MF_00480_A">
    <property type="entry name" value="Ribosomal_uS7_A"/>
    <property type="match status" value="1"/>
</dbReference>
<dbReference type="InterPro" id="IPR020606">
    <property type="entry name" value="Ribosomal_uS7_CS"/>
</dbReference>
<dbReference type="GeneID" id="74307139"/>
<dbReference type="InterPro" id="IPR036823">
    <property type="entry name" value="Ribosomal_uS7_dom_sf"/>
</dbReference>
<evidence type="ECO:0000256" key="5">
    <source>
        <dbReference type="ARBA" id="ARBA00022980"/>
    </source>
</evidence>
<sequence length="211" mass="23548">MTAEEIIENTEAPVVEEAEEPQTRPCYLLFNKWDLSEVQINDPGLVRYVSVDSLIVPHSGGRYQHQQFAKSNMLIVERLINRLMQTEANTGKKELTTRIVKDAFDIVNKKTKRNPVEVLIDAIANAGPREETVRLKYGGINVPKSVDTAPQRRIDTALIFLARAVLQASHKKKKPVAACLADELIAAAAGESRSFAVSKKEERERVAKSAR</sequence>
<dbReference type="NCBIfam" id="NF003106">
    <property type="entry name" value="PRK04027.1"/>
    <property type="match status" value="1"/>
</dbReference>
<dbReference type="GO" id="GO:0006412">
    <property type="term" value="P:translation"/>
    <property type="evidence" value="ECO:0007669"/>
    <property type="project" value="UniProtKB-UniRule"/>
</dbReference>
<keyword evidence="12" id="KW-1185">Reference proteome</keyword>
<name>A0A9E7PR92_9EURY</name>
<evidence type="ECO:0000256" key="7">
    <source>
        <dbReference type="HAMAP-Rule" id="MF_00480"/>
    </source>
</evidence>
<dbReference type="InterPro" id="IPR000235">
    <property type="entry name" value="Ribosomal_uS7"/>
</dbReference>
<proteinExistence type="inferred from homology"/>
<evidence type="ECO:0000259" key="10">
    <source>
        <dbReference type="Pfam" id="PF00177"/>
    </source>
</evidence>
<dbReference type="EMBL" id="CP096115">
    <property type="protein sequence ID" value="UUX93579.1"/>
    <property type="molecule type" value="Genomic_DNA"/>
</dbReference>
<keyword evidence="4 7" id="KW-0694">RNA-binding</keyword>
<dbReference type="Proteomes" id="UP001060368">
    <property type="component" value="Chromosome"/>
</dbReference>
<evidence type="ECO:0000256" key="1">
    <source>
        <dbReference type="ARBA" id="ARBA00007151"/>
    </source>
</evidence>
<keyword evidence="6 7" id="KW-0687">Ribonucleoprotein</keyword>
<dbReference type="RefSeq" id="WP_257743716.1">
    <property type="nucleotide sequence ID" value="NZ_CP096115.1"/>
</dbReference>
<dbReference type="NCBIfam" id="TIGR01028">
    <property type="entry name" value="uS7_euk_arch"/>
    <property type="match status" value="1"/>
</dbReference>
<evidence type="ECO:0000256" key="4">
    <source>
        <dbReference type="ARBA" id="ARBA00022884"/>
    </source>
</evidence>
<dbReference type="PROSITE" id="PS00052">
    <property type="entry name" value="RIBOSOMAL_S7"/>
    <property type="match status" value="1"/>
</dbReference>
<comment type="subunit">
    <text evidence="2 7 9">Part of the 30S ribosomal subunit.</text>
</comment>
<keyword evidence="5 7" id="KW-0689">Ribosomal protein</keyword>
<evidence type="ECO:0000256" key="2">
    <source>
        <dbReference type="ARBA" id="ARBA00011458"/>
    </source>
</evidence>
<evidence type="ECO:0000256" key="9">
    <source>
        <dbReference type="RuleBase" id="RU003621"/>
    </source>
</evidence>
<comment type="function">
    <text evidence="7 9">One of the primary rRNA binding proteins, it binds directly to 16S rRNA where it nucleates assembly of the head domain of the 30S subunit. Is located at the subunit interface close to the decoding center.</text>
</comment>
<keyword evidence="3 7" id="KW-0699">rRNA-binding</keyword>
<dbReference type="InterPro" id="IPR026018">
    <property type="entry name" value="Ribosomal_uS7_arc"/>
</dbReference>
<dbReference type="InterPro" id="IPR023798">
    <property type="entry name" value="Ribosomal_uS7_dom"/>
</dbReference>
<dbReference type="Pfam" id="PF00177">
    <property type="entry name" value="Ribosomal_S7"/>
    <property type="match status" value="1"/>
</dbReference>
<dbReference type="CDD" id="cd14867">
    <property type="entry name" value="uS7_Eukaryote"/>
    <property type="match status" value="1"/>
</dbReference>
<evidence type="ECO:0000256" key="8">
    <source>
        <dbReference type="RuleBase" id="RU003619"/>
    </source>
</evidence>
<dbReference type="GO" id="GO:0015935">
    <property type="term" value="C:small ribosomal subunit"/>
    <property type="evidence" value="ECO:0007669"/>
    <property type="project" value="UniProtKB-UniRule"/>
</dbReference>
<dbReference type="KEGG" id="mend:L6E24_05535"/>
<accession>A0A9E7PR92</accession>
<dbReference type="PIRSF" id="PIRSF002122">
    <property type="entry name" value="RPS7p_RPS7a_RPS5e_RPS7o"/>
    <property type="match status" value="1"/>
</dbReference>
<dbReference type="GO" id="GO:0003735">
    <property type="term" value="F:structural constituent of ribosome"/>
    <property type="evidence" value="ECO:0007669"/>
    <property type="project" value="UniProtKB-UniRule"/>
</dbReference>
<gene>
    <name evidence="7" type="primary">rps7</name>
    <name evidence="11" type="ORF">L6E24_05535</name>
</gene>
<dbReference type="InterPro" id="IPR005716">
    <property type="entry name" value="Ribosomal_uS7_euk/arc"/>
</dbReference>
<reference evidence="11" key="1">
    <citation type="submission" date="2022-04" db="EMBL/GenBank/DDBJ databases">
        <title>Complete genome of Methanoplanus endosymbiosus DSM 3599.</title>
        <authorList>
            <person name="Chen S.-C."/>
            <person name="You Y.-T."/>
            <person name="Zhou Y.-Z."/>
            <person name="Lai M.-C."/>
        </authorList>
    </citation>
    <scope>NUCLEOTIDE SEQUENCE</scope>
    <source>
        <strain evidence="11">DSM 3599</strain>
    </source>
</reference>
<dbReference type="PANTHER" id="PTHR11205">
    <property type="entry name" value="RIBOSOMAL PROTEIN S7"/>
    <property type="match status" value="1"/>
</dbReference>
<evidence type="ECO:0000256" key="3">
    <source>
        <dbReference type="ARBA" id="ARBA00022730"/>
    </source>
</evidence>
<protein>
    <recommendedName>
        <fullName evidence="7">Small ribosomal subunit protein uS7</fullName>
    </recommendedName>
</protein>
<comment type="similarity">
    <text evidence="1 7 8">Belongs to the universal ribosomal protein uS7 family.</text>
</comment>